<evidence type="ECO:0000313" key="4">
    <source>
        <dbReference type="EMBL" id="APB33860.1"/>
    </source>
</evidence>
<evidence type="ECO:0000259" key="3">
    <source>
        <dbReference type="Pfam" id="PF13649"/>
    </source>
</evidence>
<feature type="domain" description="Methyltransferase" evidence="3">
    <location>
        <begin position="52"/>
        <end position="152"/>
    </location>
</feature>
<evidence type="ECO:0000313" key="5">
    <source>
        <dbReference type="Proteomes" id="UP000180235"/>
    </source>
</evidence>
<dbReference type="EC" id="2.1.1.144" evidence="4"/>
<dbReference type="Pfam" id="PF13649">
    <property type="entry name" value="Methyltransf_25"/>
    <property type="match status" value="1"/>
</dbReference>
<dbReference type="Proteomes" id="UP000180235">
    <property type="component" value="Chromosome"/>
</dbReference>
<name>A0A1J0AD47_9CYAN</name>
<dbReference type="InterPro" id="IPR029063">
    <property type="entry name" value="SAM-dependent_MTases_sf"/>
</dbReference>
<evidence type="ECO:0000256" key="2">
    <source>
        <dbReference type="ARBA" id="ARBA00022679"/>
    </source>
</evidence>
<dbReference type="OrthoDB" id="465705at2"/>
<reference evidence="4 5" key="1">
    <citation type="submission" date="2016-10" db="EMBL/GenBank/DDBJ databases">
        <title>Description of Gloeomargarita lithophora gen. nov., sp. nov., a thylakoid-bearing basal-branching cyanobacterium with intracellular carbonates, and proposal for Gloeomargaritales ord. nov.</title>
        <authorList>
            <person name="Moreira D."/>
            <person name="Tavera R."/>
            <person name="Benzerara K."/>
            <person name="Skouri-Panet F."/>
            <person name="Couradeau E."/>
            <person name="Gerard E."/>
            <person name="Loussert C."/>
            <person name="Novelo E."/>
            <person name="Zivanovic Y."/>
            <person name="Lopez-Garcia P."/>
        </authorList>
    </citation>
    <scope>NUCLEOTIDE SEQUENCE [LARGE SCALE GENOMIC DNA]</scope>
    <source>
        <strain evidence="4 5">D10</strain>
    </source>
</reference>
<dbReference type="SUPFAM" id="SSF53335">
    <property type="entry name" value="S-adenosyl-L-methionine-dependent methyltransferases"/>
    <property type="match status" value="1"/>
</dbReference>
<dbReference type="InterPro" id="IPR041698">
    <property type="entry name" value="Methyltransf_25"/>
</dbReference>
<dbReference type="GO" id="GO:0032259">
    <property type="term" value="P:methylation"/>
    <property type="evidence" value="ECO:0007669"/>
    <property type="project" value="UniProtKB-KW"/>
</dbReference>
<dbReference type="GO" id="GO:0030798">
    <property type="term" value="F:trans-aconitate 2-methyltransferase activity"/>
    <property type="evidence" value="ECO:0007669"/>
    <property type="project" value="UniProtKB-EC"/>
</dbReference>
<dbReference type="STRING" id="1188229.GlitD10_1537"/>
<sequence length="237" mass="26283">MGEIRSVPETIRPGEVFAQRGDFDRGIRTLLSHYDQLLTALSLCVPTETQRVLDLGCGTGNLSARILQRLPQAQITAMDYSPQMLCHAQAKLPPAQTTFITTDFGVWALHPELFPTLAPVDACVSSLAIHHLTHDMKQQLFRQIFAHLRPGGCFWNADPVLAVHPQSTALYQRVRQELTPTEPIPERGTVQSCGYSSQDQLATLAEHLDWLKAAGFAGVDAVWQYFGWAIFGGYVPE</sequence>
<dbReference type="CDD" id="cd02440">
    <property type="entry name" value="AdoMet_MTases"/>
    <property type="match status" value="1"/>
</dbReference>
<keyword evidence="2 4" id="KW-0808">Transferase</keyword>
<dbReference type="AlphaFoldDB" id="A0A1J0AD47"/>
<dbReference type="PANTHER" id="PTHR43861">
    <property type="entry name" value="TRANS-ACONITATE 2-METHYLTRANSFERASE-RELATED"/>
    <property type="match status" value="1"/>
</dbReference>
<dbReference type="Gene3D" id="3.40.50.150">
    <property type="entry name" value="Vaccinia Virus protein VP39"/>
    <property type="match status" value="1"/>
</dbReference>
<proteinExistence type="predicted"/>
<dbReference type="PANTHER" id="PTHR43861:SF1">
    <property type="entry name" value="TRANS-ACONITATE 2-METHYLTRANSFERASE"/>
    <property type="match status" value="1"/>
</dbReference>
<evidence type="ECO:0000256" key="1">
    <source>
        <dbReference type="ARBA" id="ARBA00022603"/>
    </source>
</evidence>
<organism evidence="4 5">
    <name type="scientific">Gloeomargarita lithophora Alchichica-D10</name>
    <dbReference type="NCBI Taxonomy" id="1188229"/>
    <lineage>
        <taxon>Bacteria</taxon>
        <taxon>Bacillati</taxon>
        <taxon>Cyanobacteriota</taxon>
        <taxon>Cyanophyceae</taxon>
        <taxon>Gloeomargaritales</taxon>
        <taxon>Gloeomargaritaceae</taxon>
        <taxon>Gloeomargarita</taxon>
    </lineage>
</organism>
<dbReference type="KEGG" id="glt:GlitD10_1537"/>
<gene>
    <name evidence="4" type="primary">tam</name>
    <name evidence="4" type="ORF">GlitD10_1537</name>
</gene>
<dbReference type="EMBL" id="CP017675">
    <property type="protein sequence ID" value="APB33860.1"/>
    <property type="molecule type" value="Genomic_DNA"/>
</dbReference>
<keyword evidence="5" id="KW-1185">Reference proteome</keyword>
<keyword evidence="1 4" id="KW-0489">Methyltransferase</keyword>
<protein>
    <submittedName>
        <fullName evidence="4">Methyltransferase</fullName>
        <ecNumber evidence="4">2.1.1.144</ecNumber>
    </submittedName>
</protein>
<accession>A0A1J0AD47</accession>